<dbReference type="Pfam" id="PF25767">
    <property type="entry name" value="ARM_TBCD_2nd"/>
    <property type="match status" value="1"/>
</dbReference>
<evidence type="ECO:0000313" key="3">
    <source>
        <dbReference type="Proteomes" id="UP001190700"/>
    </source>
</evidence>
<dbReference type="EMBL" id="LGRX02023404">
    <property type="protein sequence ID" value="KAK3254570.1"/>
    <property type="molecule type" value="Genomic_DNA"/>
</dbReference>
<evidence type="ECO:0000259" key="1">
    <source>
        <dbReference type="Pfam" id="PF25767"/>
    </source>
</evidence>
<dbReference type="InterPro" id="IPR058033">
    <property type="entry name" value="ARM_TBCD_2nd"/>
</dbReference>
<dbReference type="GO" id="GO:0000226">
    <property type="term" value="P:microtubule cytoskeleton organization"/>
    <property type="evidence" value="ECO:0007669"/>
    <property type="project" value="TreeGrafter"/>
</dbReference>
<dbReference type="PANTHER" id="PTHR12658:SF0">
    <property type="entry name" value="TUBULIN-SPECIFIC CHAPERONE D"/>
    <property type="match status" value="1"/>
</dbReference>
<comment type="caution">
    <text evidence="2">The sequence shown here is derived from an EMBL/GenBank/DDBJ whole genome shotgun (WGS) entry which is preliminary data.</text>
</comment>
<dbReference type="PANTHER" id="PTHR12658">
    <property type="entry name" value="BETA-TUBULIN COFACTOR D"/>
    <property type="match status" value="1"/>
</dbReference>
<feature type="non-terminal residue" evidence="2">
    <location>
        <position position="162"/>
    </location>
</feature>
<dbReference type="AlphaFoldDB" id="A0AAE0CI48"/>
<name>A0AAE0CI48_9CHLO</name>
<reference evidence="2 3" key="1">
    <citation type="journal article" date="2015" name="Genome Biol. Evol.">
        <title>Comparative Genomics of a Bacterivorous Green Alga Reveals Evolutionary Causalities and Consequences of Phago-Mixotrophic Mode of Nutrition.</title>
        <authorList>
            <person name="Burns J.A."/>
            <person name="Paasch A."/>
            <person name="Narechania A."/>
            <person name="Kim E."/>
        </authorList>
    </citation>
    <scope>NUCLEOTIDE SEQUENCE [LARGE SCALE GENOMIC DNA]</scope>
    <source>
        <strain evidence="2 3">PLY_AMNH</strain>
    </source>
</reference>
<dbReference type="GO" id="GO:0007021">
    <property type="term" value="P:tubulin complex assembly"/>
    <property type="evidence" value="ECO:0007669"/>
    <property type="project" value="InterPro"/>
</dbReference>
<dbReference type="InterPro" id="IPR033162">
    <property type="entry name" value="TBCD"/>
</dbReference>
<feature type="domain" description="Tubulin-folding cofactor D ARM repeats" evidence="1">
    <location>
        <begin position="18"/>
        <end position="88"/>
    </location>
</feature>
<protein>
    <recommendedName>
        <fullName evidence="1">Tubulin-folding cofactor D ARM repeats domain-containing protein</fullName>
    </recommendedName>
</protein>
<evidence type="ECO:0000313" key="2">
    <source>
        <dbReference type="EMBL" id="KAK3254570.1"/>
    </source>
</evidence>
<proteinExistence type="predicted"/>
<dbReference type="GO" id="GO:0007023">
    <property type="term" value="P:post-chaperonin tubulin folding pathway"/>
    <property type="evidence" value="ECO:0007669"/>
    <property type="project" value="InterPro"/>
</dbReference>
<organism evidence="2 3">
    <name type="scientific">Cymbomonas tetramitiformis</name>
    <dbReference type="NCBI Taxonomy" id="36881"/>
    <lineage>
        <taxon>Eukaryota</taxon>
        <taxon>Viridiplantae</taxon>
        <taxon>Chlorophyta</taxon>
        <taxon>Pyramimonadophyceae</taxon>
        <taxon>Pyramimonadales</taxon>
        <taxon>Pyramimonadaceae</taxon>
        <taxon>Cymbomonas</taxon>
    </lineage>
</organism>
<accession>A0AAE0CI48</accession>
<dbReference type="GO" id="GO:0005096">
    <property type="term" value="F:GTPase activator activity"/>
    <property type="evidence" value="ECO:0007669"/>
    <property type="project" value="InterPro"/>
</dbReference>
<sequence length="162" mass="17586">MLLGSALTGPMAEDLLWGVGAHVRDAASYVCWAFARAYAADVMEKWMVTLAPALLTVAVFDREVNCRRACSAAFQEAVGRLGNFPHGIDLVTICDYFTVGNRTSAYCWHVVSPKPALSAAVGIALKRLFPGAFRKPACQSAPLLMRGLLQARLSERLLMRGL</sequence>
<dbReference type="Proteomes" id="UP001190700">
    <property type="component" value="Unassembled WGS sequence"/>
</dbReference>
<dbReference type="GO" id="GO:0048487">
    <property type="term" value="F:beta-tubulin binding"/>
    <property type="evidence" value="ECO:0007669"/>
    <property type="project" value="InterPro"/>
</dbReference>
<gene>
    <name evidence="2" type="ORF">CYMTET_36217</name>
</gene>
<keyword evidence="3" id="KW-1185">Reference proteome</keyword>